<dbReference type="PRINTS" id="PR00036">
    <property type="entry name" value="HTHLACI"/>
</dbReference>
<dbReference type="Proteomes" id="UP000027466">
    <property type="component" value="Unassembled WGS sequence"/>
</dbReference>
<dbReference type="GO" id="GO:0000976">
    <property type="term" value="F:transcription cis-regulatory region binding"/>
    <property type="evidence" value="ECO:0007669"/>
    <property type="project" value="TreeGrafter"/>
</dbReference>
<evidence type="ECO:0000256" key="1">
    <source>
        <dbReference type="ARBA" id="ARBA00022491"/>
    </source>
</evidence>
<dbReference type="CDD" id="cd01392">
    <property type="entry name" value="HTH_LacI"/>
    <property type="match status" value="1"/>
</dbReference>
<reference evidence="6 7" key="1">
    <citation type="submission" date="2014-03" db="EMBL/GenBank/DDBJ databases">
        <title>Draft Genome Sequences of Four Burkholderia Strains.</title>
        <authorList>
            <person name="Liu X.Y."/>
            <person name="Li C.X."/>
            <person name="Xu J.H."/>
        </authorList>
    </citation>
    <scope>NUCLEOTIDE SEQUENCE [LARGE SCALE GENOMIC DNA]</scope>
    <source>
        <strain evidence="6 7">DSM 50014</strain>
    </source>
</reference>
<dbReference type="Pfam" id="PF13377">
    <property type="entry name" value="Peripla_BP_3"/>
    <property type="match status" value="1"/>
</dbReference>
<name>A0A069PL67_9BURK</name>
<dbReference type="Pfam" id="PF00356">
    <property type="entry name" value="LacI"/>
    <property type="match status" value="1"/>
</dbReference>
<dbReference type="Gene3D" id="1.10.260.40">
    <property type="entry name" value="lambda repressor-like DNA-binding domains"/>
    <property type="match status" value="1"/>
</dbReference>
<keyword evidence="4" id="KW-0804">Transcription</keyword>
<dbReference type="RefSeq" id="WP_035933304.1">
    <property type="nucleotide sequence ID" value="NZ_CADFFX010000015.1"/>
</dbReference>
<evidence type="ECO:0000313" key="7">
    <source>
        <dbReference type="Proteomes" id="UP000027466"/>
    </source>
</evidence>
<feature type="domain" description="HTH lacI-type" evidence="5">
    <location>
        <begin position="2"/>
        <end position="56"/>
    </location>
</feature>
<keyword evidence="3" id="KW-0238">DNA-binding</keyword>
<dbReference type="STRING" id="60547.GCA_000751215_03316"/>
<dbReference type="SMART" id="SM00354">
    <property type="entry name" value="HTH_LACI"/>
    <property type="match status" value="1"/>
</dbReference>
<dbReference type="PROSITE" id="PS00356">
    <property type="entry name" value="HTH_LACI_1"/>
    <property type="match status" value="1"/>
</dbReference>
<organism evidence="6 7">
    <name type="scientific">Caballeronia glathei</name>
    <dbReference type="NCBI Taxonomy" id="60547"/>
    <lineage>
        <taxon>Bacteria</taxon>
        <taxon>Pseudomonadati</taxon>
        <taxon>Pseudomonadota</taxon>
        <taxon>Betaproteobacteria</taxon>
        <taxon>Burkholderiales</taxon>
        <taxon>Burkholderiaceae</taxon>
        <taxon>Caballeronia</taxon>
    </lineage>
</organism>
<comment type="caution">
    <text evidence="6">The sequence shown here is derived from an EMBL/GenBank/DDBJ whole genome shotgun (WGS) entry which is preliminary data.</text>
</comment>
<sequence length="347" mass="37021">MATIKDVAAIAGVSFTTVSHVVNNSRPVSADVRAKVERAIRELDYVPSAVARSLKARSTATIGLLVPNATNPYFAELARGVEDGCAKNGYCVFFCNSDDDPAKQRSYLRVLQEKRIDGLVIASAGEDSVLAQSLAGSREPLVIVDRNIEGVTADLVQIDHEKGAYLATKHLLQLGHADIGCITGPVSTAVSAMRVHGFIRAMAERGLEIEPNAIVESDFSATGGYAAASRLFDTMKPSAIFACNDMMGIGALRAAAERGISVPNDCSIIGFDDVELSRYTYPALSTVGQSVRALGEMAAQTLIDRIVGKLAGTTRRRVVAPRLIKRESTAVVSETRRLVKRAATQKA</sequence>
<keyword evidence="1" id="KW-0678">Repressor</keyword>
<dbReference type="InterPro" id="IPR028082">
    <property type="entry name" value="Peripla_BP_I"/>
</dbReference>
<protein>
    <submittedName>
        <fullName evidence="6">LacI family transcriptional regulator</fullName>
    </submittedName>
</protein>
<dbReference type="PANTHER" id="PTHR30146:SF148">
    <property type="entry name" value="HTH-TYPE TRANSCRIPTIONAL REPRESSOR PURR-RELATED"/>
    <property type="match status" value="1"/>
</dbReference>
<evidence type="ECO:0000256" key="2">
    <source>
        <dbReference type="ARBA" id="ARBA00023015"/>
    </source>
</evidence>
<evidence type="ECO:0000259" key="5">
    <source>
        <dbReference type="PROSITE" id="PS50932"/>
    </source>
</evidence>
<dbReference type="AlphaFoldDB" id="A0A069PL67"/>
<gene>
    <name evidence="6" type="ORF">BG61_17935</name>
</gene>
<proteinExistence type="predicted"/>
<dbReference type="InterPro" id="IPR010982">
    <property type="entry name" value="Lambda_DNA-bd_dom_sf"/>
</dbReference>
<dbReference type="GO" id="GO:0003700">
    <property type="term" value="F:DNA-binding transcription factor activity"/>
    <property type="evidence" value="ECO:0007669"/>
    <property type="project" value="TreeGrafter"/>
</dbReference>
<keyword evidence="2" id="KW-0805">Transcription regulation</keyword>
<evidence type="ECO:0000256" key="3">
    <source>
        <dbReference type="ARBA" id="ARBA00023125"/>
    </source>
</evidence>
<dbReference type="PROSITE" id="PS50932">
    <property type="entry name" value="HTH_LACI_2"/>
    <property type="match status" value="1"/>
</dbReference>
<evidence type="ECO:0000313" key="6">
    <source>
        <dbReference type="EMBL" id="KDR41380.1"/>
    </source>
</evidence>
<dbReference type="SUPFAM" id="SSF47413">
    <property type="entry name" value="lambda repressor-like DNA-binding domains"/>
    <property type="match status" value="1"/>
</dbReference>
<dbReference type="Gene3D" id="3.40.50.2300">
    <property type="match status" value="2"/>
</dbReference>
<dbReference type="PANTHER" id="PTHR30146">
    <property type="entry name" value="LACI-RELATED TRANSCRIPTIONAL REPRESSOR"/>
    <property type="match status" value="1"/>
</dbReference>
<dbReference type="EMBL" id="JFHC01000028">
    <property type="protein sequence ID" value="KDR41380.1"/>
    <property type="molecule type" value="Genomic_DNA"/>
</dbReference>
<accession>A0A069PL67</accession>
<dbReference type="InterPro" id="IPR046335">
    <property type="entry name" value="LacI/GalR-like_sensor"/>
</dbReference>
<dbReference type="InterPro" id="IPR000843">
    <property type="entry name" value="HTH_LacI"/>
</dbReference>
<evidence type="ECO:0000256" key="4">
    <source>
        <dbReference type="ARBA" id="ARBA00023163"/>
    </source>
</evidence>
<keyword evidence="7" id="KW-1185">Reference proteome</keyword>
<dbReference type="SUPFAM" id="SSF53822">
    <property type="entry name" value="Periplasmic binding protein-like I"/>
    <property type="match status" value="1"/>
</dbReference>